<reference evidence="3" key="1">
    <citation type="journal article" date="2019" name="Int. J. Syst. Evol. Microbiol.">
        <title>The Global Catalogue of Microorganisms (GCM) 10K type strain sequencing project: providing services to taxonomists for standard genome sequencing and annotation.</title>
        <authorList>
            <consortium name="The Broad Institute Genomics Platform"/>
            <consortium name="The Broad Institute Genome Sequencing Center for Infectious Disease"/>
            <person name="Wu L."/>
            <person name="Ma J."/>
        </authorList>
    </citation>
    <scope>NUCLEOTIDE SEQUENCE [LARGE SCALE GENOMIC DNA]</scope>
    <source>
        <strain evidence="3">NBRC 102030</strain>
    </source>
</reference>
<keyword evidence="3" id="KW-1185">Reference proteome</keyword>
<dbReference type="PROSITE" id="PS50883">
    <property type="entry name" value="EAL"/>
    <property type="match status" value="1"/>
</dbReference>
<accession>A0ABQ6J1W3</accession>
<gene>
    <name evidence="2" type="ORF">GCM10025855_16550</name>
</gene>
<dbReference type="SUPFAM" id="SSF141868">
    <property type="entry name" value="EAL domain-like"/>
    <property type="match status" value="1"/>
</dbReference>
<dbReference type="SMART" id="SM00052">
    <property type="entry name" value="EAL"/>
    <property type="match status" value="1"/>
</dbReference>
<dbReference type="Gene3D" id="3.20.20.450">
    <property type="entry name" value="EAL domain"/>
    <property type="match status" value="1"/>
</dbReference>
<feature type="domain" description="EAL" evidence="1">
    <location>
        <begin position="1"/>
        <end position="157"/>
    </location>
</feature>
<dbReference type="PANTHER" id="PTHR33121:SF71">
    <property type="entry name" value="OXYGEN SENSOR PROTEIN DOSP"/>
    <property type="match status" value="1"/>
</dbReference>
<evidence type="ECO:0000259" key="1">
    <source>
        <dbReference type="PROSITE" id="PS50883"/>
    </source>
</evidence>
<evidence type="ECO:0000313" key="2">
    <source>
        <dbReference type="EMBL" id="GMA82122.1"/>
    </source>
</evidence>
<organism evidence="2 3">
    <name type="scientific">Shewanella glacialipiscicola</name>
    <dbReference type="NCBI Taxonomy" id="614069"/>
    <lineage>
        <taxon>Bacteria</taxon>
        <taxon>Pseudomonadati</taxon>
        <taxon>Pseudomonadota</taxon>
        <taxon>Gammaproteobacteria</taxon>
        <taxon>Alteromonadales</taxon>
        <taxon>Shewanellaceae</taxon>
        <taxon>Shewanella</taxon>
    </lineage>
</organism>
<dbReference type="PANTHER" id="PTHR33121">
    <property type="entry name" value="CYCLIC DI-GMP PHOSPHODIESTERASE PDEF"/>
    <property type="match status" value="1"/>
</dbReference>
<sequence>MNISLVQFSKKNFVGTVNDALNNSGANPKLLKLEITETLLASNIPDVKAKMRALQQHGITFSIDDFGTGYSSLSYLQQLPINQLKIDQGFVRDIINSNNDKAIAQAVITLASSMNLHVIAEGVETEAQRMLLQSMGCYSYQGYLFGRPVTLEELVIA</sequence>
<dbReference type="EMBL" id="BSUY01000001">
    <property type="protein sequence ID" value="GMA82122.1"/>
    <property type="molecule type" value="Genomic_DNA"/>
</dbReference>
<dbReference type="CDD" id="cd01948">
    <property type="entry name" value="EAL"/>
    <property type="match status" value="1"/>
</dbReference>
<evidence type="ECO:0000313" key="3">
    <source>
        <dbReference type="Proteomes" id="UP001157046"/>
    </source>
</evidence>
<dbReference type="InterPro" id="IPR035919">
    <property type="entry name" value="EAL_sf"/>
</dbReference>
<name>A0ABQ6J1W3_9GAMM</name>
<dbReference type="Pfam" id="PF00563">
    <property type="entry name" value="EAL"/>
    <property type="match status" value="1"/>
</dbReference>
<comment type="caution">
    <text evidence="2">The sequence shown here is derived from an EMBL/GenBank/DDBJ whole genome shotgun (WGS) entry which is preliminary data.</text>
</comment>
<dbReference type="InterPro" id="IPR050706">
    <property type="entry name" value="Cyclic-di-GMP_PDE-like"/>
</dbReference>
<proteinExistence type="predicted"/>
<protein>
    <recommendedName>
        <fullName evidence="1">EAL domain-containing protein</fullName>
    </recommendedName>
</protein>
<dbReference type="Proteomes" id="UP001157046">
    <property type="component" value="Unassembled WGS sequence"/>
</dbReference>
<dbReference type="InterPro" id="IPR001633">
    <property type="entry name" value="EAL_dom"/>
</dbReference>